<evidence type="ECO:0008006" key="3">
    <source>
        <dbReference type="Google" id="ProtNLM"/>
    </source>
</evidence>
<dbReference type="EMBL" id="CP000733">
    <property type="protein sequence ID" value="ACI23080.1"/>
    <property type="molecule type" value="Genomic_DNA"/>
</dbReference>
<reference evidence="1 2" key="1">
    <citation type="journal article" date="2009" name="Infect. Immun.">
        <title>Comparative genomics reveal extensive transposon-mediated genomic plasticity and diversity among potential effector proteins within the genus Coxiella.</title>
        <authorList>
            <person name="Beare P.A."/>
            <person name="Unsworth N."/>
            <person name="Andoh M."/>
            <person name="Voth D.E."/>
            <person name="Omsland A."/>
            <person name="Gilk S.D."/>
            <person name="Williams K.P."/>
            <person name="Sobral B.W."/>
            <person name="Kupko J.J.III."/>
            <person name="Porcella S.F."/>
            <person name="Samuel J.E."/>
            <person name="Heinzen R.A."/>
        </authorList>
    </citation>
    <scope>NUCLEOTIDE SEQUENCE [LARGE SCALE GENOMIC DNA]</scope>
    <source>
        <strain evidence="1 2">Dugway 5J108-111</strain>
    </source>
</reference>
<dbReference type="Proteomes" id="UP000008555">
    <property type="component" value="Chromosome"/>
</dbReference>
<gene>
    <name evidence="1" type="ORF">CBUD_0251a</name>
</gene>
<dbReference type="PROSITE" id="PS51257">
    <property type="entry name" value="PROKAR_LIPOPROTEIN"/>
    <property type="match status" value="1"/>
</dbReference>
<evidence type="ECO:0000313" key="1">
    <source>
        <dbReference type="EMBL" id="ACI23080.1"/>
    </source>
</evidence>
<protein>
    <recommendedName>
        <fullName evidence="3">Lipoprotein</fullName>
    </recommendedName>
</protein>
<name>B5XHQ0_COXBN</name>
<evidence type="ECO:0000313" key="2">
    <source>
        <dbReference type="Proteomes" id="UP000008555"/>
    </source>
</evidence>
<accession>B5XHQ0</accession>
<dbReference type="AlphaFoldDB" id="B5XHQ0"/>
<organism evidence="1 2">
    <name type="scientific">Coxiella burnetii (strain Dugway 5J108-111)</name>
    <dbReference type="NCBI Taxonomy" id="434922"/>
    <lineage>
        <taxon>Bacteria</taxon>
        <taxon>Pseudomonadati</taxon>
        <taxon>Pseudomonadota</taxon>
        <taxon>Gammaproteobacteria</taxon>
        <taxon>Legionellales</taxon>
        <taxon>Coxiellaceae</taxon>
        <taxon>Coxiella</taxon>
    </lineage>
</organism>
<dbReference type="HOGENOM" id="CLU_3288231_0_0_6"/>
<dbReference type="KEGG" id="cbd:CBUD_0251a"/>
<proteinExistence type="predicted"/>
<sequence>MLLGKIMLLLSQVVFGCHINHLTMDNQKRELYASKKKTLY</sequence>